<dbReference type="InterPro" id="IPR035651">
    <property type="entry name" value="BipA_V"/>
</dbReference>
<dbReference type="EMBL" id="UINC01026439">
    <property type="protein sequence ID" value="SVB03888.1"/>
    <property type="molecule type" value="Genomic_DNA"/>
</dbReference>
<dbReference type="Pfam" id="PF21018">
    <property type="entry name" value="BipA_C"/>
    <property type="match status" value="1"/>
</dbReference>
<dbReference type="CDD" id="cd16263">
    <property type="entry name" value="BipA_III"/>
    <property type="match status" value="1"/>
</dbReference>
<dbReference type="AlphaFoldDB" id="A0A382AQY8"/>
<dbReference type="InterPro" id="IPR053905">
    <property type="entry name" value="EF-G-like_DII"/>
</dbReference>
<dbReference type="Gene3D" id="3.30.70.870">
    <property type="entry name" value="Elongation Factor G (Translational Gtpase), domain 3"/>
    <property type="match status" value="1"/>
</dbReference>
<dbReference type="NCBIfam" id="TIGR00231">
    <property type="entry name" value="small_GTP"/>
    <property type="match status" value="1"/>
</dbReference>
<dbReference type="GO" id="GO:0003924">
    <property type="term" value="F:GTPase activity"/>
    <property type="evidence" value="ECO:0007669"/>
    <property type="project" value="InterPro"/>
</dbReference>
<dbReference type="Gene3D" id="3.30.70.240">
    <property type="match status" value="1"/>
</dbReference>
<dbReference type="SUPFAM" id="SSF54980">
    <property type="entry name" value="EF-G C-terminal domain-like"/>
    <property type="match status" value="2"/>
</dbReference>
<dbReference type="InterPro" id="IPR048876">
    <property type="entry name" value="BipA_C"/>
</dbReference>
<dbReference type="Pfam" id="PF00679">
    <property type="entry name" value="EFG_C"/>
    <property type="match status" value="1"/>
</dbReference>
<dbReference type="Gene3D" id="2.40.30.10">
    <property type="entry name" value="Translation factors"/>
    <property type="match status" value="1"/>
</dbReference>
<evidence type="ECO:0000313" key="4">
    <source>
        <dbReference type="EMBL" id="SVB03888.1"/>
    </source>
</evidence>
<dbReference type="CDD" id="cd03691">
    <property type="entry name" value="BipA_TypA_II"/>
    <property type="match status" value="1"/>
</dbReference>
<keyword evidence="2" id="KW-0342">GTP-binding</keyword>
<dbReference type="InterPro" id="IPR047042">
    <property type="entry name" value="BipA_II"/>
</dbReference>
<dbReference type="InterPro" id="IPR047041">
    <property type="entry name" value="BipA_GTP-bd_dom"/>
</dbReference>
<dbReference type="Pfam" id="PF22042">
    <property type="entry name" value="EF-G_D2"/>
    <property type="match status" value="1"/>
</dbReference>
<protein>
    <recommendedName>
        <fullName evidence="3">Tr-type G domain-containing protein</fullName>
    </recommendedName>
</protein>
<dbReference type="CDD" id="cd03710">
    <property type="entry name" value="BipA_TypA_C"/>
    <property type="match status" value="1"/>
</dbReference>
<dbReference type="Gene3D" id="3.40.50.300">
    <property type="entry name" value="P-loop containing nucleotide triphosphate hydrolases"/>
    <property type="match status" value="1"/>
</dbReference>
<evidence type="ECO:0000259" key="3">
    <source>
        <dbReference type="PROSITE" id="PS51722"/>
    </source>
</evidence>
<dbReference type="PANTHER" id="PTHR42908:SF8">
    <property type="entry name" value="TR-TYPE G DOMAIN-CONTAINING PROTEIN"/>
    <property type="match status" value="1"/>
</dbReference>
<dbReference type="CDD" id="cd01891">
    <property type="entry name" value="TypA_BipA"/>
    <property type="match status" value="1"/>
</dbReference>
<dbReference type="GO" id="GO:0005525">
    <property type="term" value="F:GTP binding"/>
    <property type="evidence" value="ECO:0007669"/>
    <property type="project" value="UniProtKB-KW"/>
</dbReference>
<organism evidence="4">
    <name type="scientific">marine metagenome</name>
    <dbReference type="NCBI Taxonomy" id="408172"/>
    <lineage>
        <taxon>unclassified sequences</taxon>
        <taxon>metagenomes</taxon>
        <taxon>ecological metagenomes</taxon>
    </lineage>
</organism>
<dbReference type="InterPro" id="IPR047043">
    <property type="entry name" value="BipA_III"/>
</dbReference>
<dbReference type="Pfam" id="PF00009">
    <property type="entry name" value="GTP_EFTU"/>
    <property type="match status" value="1"/>
</dbReference>
<dbReference type="PROSITE" id="PS00301">
    <property type="entry name" value="G_TR_1"/>
    <property type="match status" value="1"/>
</dbReference>
<accession>A0A382AQY8</accession>
<dbReference type="InterPro" id="IPR005225">
    <property type="entry name" value="Small_GTP-bd"/>
</dbReference>
<dbReference type="InterPro" id="IPR006298">
    <property type="entry name" value="BipA"/>
</dbReference>
<sequence>MMIPSEKIRNITIIAHVDHGKTTLVDAFLKQNNIFTEREDPGELIMDSNPLEKEKGITILAKNTSIMYQGTKINIIDTPGHADFSGEVERVMNMADGCILLVDSVDGPMPQTKYVLQQALTYGLTPIVVINKIDRPERRPQEVHAEVDDLFLELATKESQLEYPVLFASAREGYAIENMGDIPSDISPLIDVIINEVPAPTGNPDDPLQILVTALDHDDYAGQIAIGKISRGSVSSKSPAALISPDGKVSNHIIETTFIYDGMKRSKIDNAGPGEIVAITGLSEVNIGDTISDPGDPHPLPPIKVEEPTVKMSFGVNTSPFMGKEGMHHTSRELLKRLKEEIRTNVGLRVDQTENTDEFNVSGRGELHLSVLAETMRREGYEFQVSQAQPILKTIDGRLHEPFEYLHIETNEDYYGVLTENLNRRLGLLEDVVNDGNGALRLTFLIPTRGLIGFRSFFQNATHGDGIMSSRFAEYRKKEGKVRRSNQGFLVASETGESVAYGLINSQERGKNLIDSGIQVYEGMIVGLNSRSSDLTVNVCKEKKLTNVRSSTSDIATKLIKPQTLSLEESLDIISEDELIEITPQNLRLRKRILSGEARLRQLKRAQKYNKD</sequence>
<feature type="domain" description="Tr-type G" evidence="3">
    <location>
        <begin position="6"/>
        <end position="201"/>
    </location>
</feature>
<dbReference type="InterPro" id="IPR000640">
    <property type="entry name" value="EFG_V-like"/>
</dbReference>
<dbReference type="GO" id="GO:1990904">
    <property type="term" value="C:ribonucleoprotein complex"/>
    <property type="evidence" value="ECO:0007669"/>
    <property type="project" value="TreeGrafter"/>
</dbReference>
<dbReference type="SUPFAM" id="SSF50447">
    <property type="entry name" value="Translation proteins"/>
    <property type="match status" value="1"/>
</dbReference>
<evidence type="ECO:0000256" key="2">
    <source>
        <dbReference type="ARBA" id="ARBA00023134"/>
    </source>
</evidence>
<dbReference type="NCBIfam" id="TIGR01394">
    <property type="entry name" value="TypA_BipA"/>
    <property type="match status" value="1"/>
</dbReference>
<dbReference type="FunFam" id="3.30.70.240:FF:000002">
    <property type="entry name" value="GTP-binding protein TypA"/>
    <property type="match status" value="1"/>
</dbReference>
<dbReference type="Gene3D" id="2.40.50.250">
    <property type="entry name" value="bipa protein"/>
    <property type="match status" value="1"/>
</dbReference>
<dbReference type="FunFam" id="3.30.70.870:FF:000003">
    <property type="entry name" value="GTP-binding protein TypA"/>
    <property type="match status" value="1"/>
</dbReference>
<keyword evidence="1" id="KW-0547">Nucleotide-binding</keyword>
<dbReference type="InterPro" id="IPR035647">
    <property type="entry name" value="EFG_III/V"/>
</dbReference>
<dbReference type="GO" id="GO:0005829">
    <property type="term" value="C:cytosol"/>
    <property type="evidence" value="ECO:0007669"/>
    <property type="project" value="TreeGrafter"/>
</dbReference>
<dbReference type="PROSITE" id="PS51722">
    <property type="entry name" value="G_TR_2"/>
    <property type="match status" value="1"/>
</dbReference>
<dbReference type="InterPro" id="IPR000795">
    <property type="entry name" value="T_Tr_GTP-bd_dom"/>
</dbReference>
<dbReference type="PRINTS" id="PR00315">
    <property type="entry name" value="ELONGATNFCT"/>
</dbReference>
<gene>
    <name evidence="4" type="ORF">METZ01_LOCUS156742</name>
</gene>
<dbReference type="PANTHER" id="PTHR42908">
    <property type="entry name" value="TRANSLATION ELONGATION FACTOR-RELATED"/>
    <property type="match status" value="1"/>
</dbReference>
<dbReference type="InterPro" id="IPR009000">
    <property type="entry name" value="Transl_B-barrel_sf"/>
</dbReference>
<evidence type="ECO:0000256" key="1">
    <source>
        <dbReference type="ARBA" id="ARBA00022741"/>
    </source>
</evidence>
<dbReference type="FunFam" id="3.40.50.300:FF:000055">
    <property type="entry name" value="GTP-binding protein TypA"/>
    <property type="match status" value="1"/>
</dbReference>
<reference evidence="4" key="1">
    <citation type="submission" date="2018-05" db="EMBL/GenBank/DDBJ databases">
        <authorList>
            <person name="Lanie J.A."/>
            <person name="Ng W.-L."/>
            <person name="Kazmierczak K.M."/>
            <person name="Andrzejewski T.M."/>
            <person name="Davidsen T.M."/>
            <person name="Wayne K.J."/>
            <person name="Tettelin H."/>
            <person name="Glass J.I."/>
            <person name="Rusch D."/>
            <person name="Podicherti R."/>
            <person name="Tsui H.-C.T."/>
            <person name="Winkler M.E."/>
        </authorList>
    </citation>
    <scope>NUCLEOTIDE SEQUENCE</scope>
</reference>
<dbReference type="InterPro" id="IPR042116">
    <property type="entry name" value="TypA/BipA_C"/>
</dbReference>
<dbReference type="InterPro" id="IPR027417">
    <property type="entry name" value="P-loop_NTPase"/>
</dbReference>
<dbReference type="InterPro" id="IPR031157">
    <property type="entry name" value="G_TR_CS"/>
</dbReference>
<dbReference type="FunFam" id="2.40.50.250:FF:000001">
    <property type="entry name" value="GTP-binding protein TypA"/>
    <property type="match status" value="1"/>
</dbReference>
<dbReference type="SUPFAM" id="SSF52540">
    <property type="entry name" value="P-loop containing nucleoside triphosphate hydrolases"/>
    <property type="match status" value="1"/>
</dbReference>
<proteinExistence type="predicted"/>
<name>A0A382AQY8_9ZZZZ</name>